<reference evidence="1 2" key="1">
    <citation type="submission" date="2019-01" db="EMBL/GenBank/DDBJ databases">
        <title>Genomic insights into a novel species Rhodoferax sp.</title>
        <authorList>
            <person name="Jin L."/>
        </authorList>
    </citation>
    <scope>NUCLEOTIDE SEQUENCE [LARGE SCALE GENOMIC DNA]</scope>
    <source>
        <strain evidence="1 2">CHu59-6-5</strain>
    </source>
</reference>
<dbReference type="RefSeq" id="WP_142819697.1">
    <property type="nucleotide sequence ID" value="NZ_CP035503.1"/>
</dbReference>
<organism evidence="1 2">
    <name type="scientific">Rhodoferax sediminis</name>
    <dbReference type="NCBI Taxonomy" id="2509614"/>
    <lineage>
        <taxon>Bacteria</taxon>
        <taxon>Pseudomonadati</taxon>
        <taxon>Pseudomonadota</taxon>
        <taxon>Betaproteobacteria</taxon>
        <taxon>Burkholderiales</taxon>
        <taxon>Comamonadaceae</taxon>
        <taxon>Rhodoferax</taxon>
    </lineage>
</organism>
<gene>
    <name evidence="1" type="ORF">EUB48_14015</name>
</gene>
<dbReference type="Gene3D" id="1.10.720.30">
    <property type="entry name" value="SAP domain"/>
    <property type="match status" value="1"/>
</dbReference>
<dbReference type="KEGG" id="rhf:EUB48_14015"/>
<sequence>MTAQPRNPLHGLTLETLLGALVAQYGWAGLGERINIRCFTSDPSIASSLKFLRKTPWAREKVEGLYLFMLRDSKRQQA</sequence>
<dbReference type="InterPro" id="IPR036361">
    <property type="entry name" value="SAP_dom_sf"/>
</dbReference>
<dbReference type="Pfam" id="PF09905">
    <property type="entry name" value="VF530"/>
    <property type="match status" value="1"/>
</dbReference>
<evidence type="ECO:0000313" key="2">
    <source>
        <dbReference type="Proteomes" id="UP000316798"/>
    </source>
</evidence>
<dbReference type="AlphaFoldDB" id="A0A515DD16"/>
<dbReference type="InterPro" id="IPR018668">
    <property type="entry name" value="DNA-binding_VF530-like"/>
</dbReference>
<name>A0A515DD16_9BURK</name>
<dbReference type="OrthoDB" id="9806870at2"/>
<proteinExistence type="predicted"/>
<dbReference type="GO" id="GO:0003677">
    <property type="term" value="F:DNA binding"/>
    <property type="evidence" value="ECO:0007669"/>
    <property type="project" value="InterPro"/>
</dbReference>
<evidence type="ECO:0000313" key="1">
    <source>
        <dbReference type="EMBL" id="QDL38279.1"/>
    </source>
</evidence>
<accession>A0A515DD16</accession>
<dbReference type="EMBL" id="CP035503">
    <property type="protein sequence ID" value="QDL38279.1"/>
    <property type="molecule type" value="Genomic_DNA"/>
</dbReference>
<keyword evidence="2" id="KW-1185">Reference proteome</keyword>
<dbReference type="Proteomes" id="UP000316798">
    <property type="component" value="Chromosome"/>
</dbReference>
<protein>
    <submittedName>
        <fullName evidence="1">DUF2132 domain-containing protein</fullName>
    </submittedName>
</protein>